<accession>A0A6A6W0P4</accession>
<evidence type="ECO:0000313" key="3">
    <source>
        <dbReference type="Proteomes" id="UP000799437"/>
    </source>
</evidence>
<evidence type="ECO:0000313" key="2">
    <source>
        <dbReference type="EMBL" id="KAF2755554.1"/>
    </source>
</evidence>
<protein>
    <submittedName>
        <fullName evidence="2">Uncharacterized protein</fullName>
    </submittedName>
</protein>
<feature type="compositionally biased region" description="Basic and acidic residues" evidence="1">
    <location>
        <begin position="26"/>
        <end position="37"/>
    </location>
</feature>
<reference evidence="2" key="1">
    <citation type="journal article" date="2020" name="Stud. Mycol.">
        <title>101 Dothideomycetes genomes: a test case for predicting lifestyles and emergence of pathogens.</title>
        <authorList>
            <person name="Haridas S."/>
            <person name="Albert R."/>
            <person name="Binder M."/>
            <person name="Bloem J."/>
            <person name="Labutti K."/>
            <person name="Salamov A."/>
            <person name="Andreopoulos B."/>
            <person name="Baker S."/>
            <person name="Barry K."/>
            <person name="Bills G."/>
            <person name="Bluhm B."/>
            <person name="Cannon C."/>
            <person name="Castanera R."/>
            <person name="Culley D."/>
            <person name="Daum C."/>
            <person name="Ezra D."/>
            <person name="Gonzalez J."/>
            <person name="Henrissat B."/>
            <person name="Kuo A."/>
            <person name="Liang C."/>
            <person name="Lipzen A."/>
            <person name="Lutzoni F."/>
            <person name="Magnuson J."/>
            <person name="Mondo S."/>
            <person name="Nolan M."/>
            <person name="Ohm R."/>
            <person name="Pangilinan J."/>
            <person name="Park H.-J."/>
            <person name="Ramirez L."/>
            <person name="Alfaro M."/>
            <person name="Sun H."/>
            <person name="Tritt A."/>
            <person name="Yoshinaga Y."/>
            <person name="Zwiers L.-H."/>
            <person name="Turgeon B."/>
            <person name="Goodwin S."/>
            <person name="Spatafora J."/>
            <person name="Crous P."/>
            <person name="Grigoriev I."/>
        </authorList>
    </citation>
    <scope>NUCLEOTIDE SEQUENCE</scope>
    <source>
        <strain evidence="2">CBS 121739</strain>
    </source>
</reference>
<sequence length="277" mass="31007">MAAEGIATLSEWRESPRAQKAAEGIQRFDEKRHKEAHALTGQRKVLRSIVEDPADPRAQMAAEGTKQDAETTHALEAAEGLGRLKQRKIQGVLRAHTAAEGYKTSNKTAEESTRFKTAEDSCGRFAKIQARRTEGNPRAQIAAEDVERLNKKIQKKTHALTWQRKLRKGDKASFRDAKSPRAQIAAEGFEQSLPRTQGTHALIQLRKTRTLSCTRKAQLAPDGHEQPFTRCRAFTVAPLTKCWYSIAMIGPVSRSHRSLNARRLSICHKVTSTFDVF</sequence>
<dbReference type="AlphaFoldDB" id="A0A6A6W0P4"/>
<proteinExistence type="predicted"/>
<feature type="region of interest" description="Disordered" evidence="1">
    <location>
        <begin position="53"/>
        <end position="72"/>
    </location>
</feature>
<dbReference type="RefSeq" id="XP_033598005.1">
    <property type="nucleotide sequence ID" value="XM_033745697.1"/>
</dbReference>
<dbReference type="Proteomes" id="UP000799437">
    <property type="component" value="Unassembled WGS sequence"/>
</dbReference>
<name>A0A6A6W0P4_9PEZI</name>
<keyword evidence="3" id="KW-1185">Reference proteome</keyword>
<gene>
    <name evidence="2" type="ORF">EJ05DRAFT_488301</name>
</gene>
<dbReference type="GeneID" id="54486751"/>
<evidence type="ECO:0000256" key="1">
    <source>
        <dbReference type="SAM" id="MobiDB-lite"/>
    </source>
</evidence>
<feature type="region of interest" description="Disordered" evidence="1">
    <location>
        <begin position="1"/>
        <end position="48"/>
    </location>
</feature>
<organism evidence="2 3">
    <name type="scientific">Pseudovirgaria hyperparasitica</name>
    <dbReference type="NCBI Taxonomy" id="470096"/>
    <lineage>
        <taxon>Eukaryota</taxon>
        <taxon>Fungi</taxon>
        <taxon>Dikarya</taxon>
        <taxon>Ascomycota</taxon>
        <taxon>Pezizomycotina</taxon>
        <taxon>Dothideomycetes</taxon>
        <taxon>Dothideomycetes incertae sedis</taxon>
        <taxon>Acrospermales</taxon>
        <taxon>Acrospermaceae</taxon>
        <taxon>Pseudovirgaria</taxon>
    </lineage>
</organism>
<dbReference type="EMBL" id="ML996577">
    <property type="protein sequence ID" value="KAF2755554.1"/>
    <property type="molecule type" value="Genomic_DNA"/>
</dbReference>